<accession>A0A4U1C3T0</accession>
<gene>
    <name evidence="1" type="ORF">FA046_06535</name>
</gene>
<evidence type="ECO:0000313" key="2">
    <source>
        <dbReference type="Proteomes" id="UP000308181"/>
    </source>
</evidence>
<dbReference type="InterPro" id="IPR024992">
    <property type="entry name" value="DUF3891"/>
</dbReference>
<dbReference type="RefSeq" id="WP_136825583.1">
    <property type="nucleotide sequence ID" value="NZ_SWBP01000002.1"/>
</dbReference>
<dbReference type="OrthoDB" id="872894at2"/>
<reference evidence="1 2" key="1">
    <citation type="submission" date="2019-04" db="EMBL/GenBank/DDBJ databases">
        <title>Pedobacter sp. AR-3-17 sp. nov., isolated from Arctic soil.</title>
        <authorList>
            <person name="Dahal R.H."/>
            <person name="Kim D.-U."/>
        </authorList>
    </citation>
    <scope>NUCLEOTIDE SEQUENCE [LARGE SCALE GENOMIC DNA]</scope>
    <source>
        <strain evidence="1 2">AR-3-17</strain>
    </source>
</reference>
<keyword evidence="2" id="KW-1185">Reference proteome</keyword>
<dbReference type="EMBL" id="SWBP01000002">
    <property type="protein sequence ID" value="TKB98769.1"/>
    <property type="molecule type" value="Genomic_DNA"/>
</dbReference>
<evidence type="ECO:0000313" key="1">
    <source>
        <dbReference type="EMBL" id="TKB98769.1"/>
    </source>
</evidence>
<comment type="caution">
    <text evidence="1">The sequence shown here is derived from an EMBL/GenBank/DDBJ whole genome shotgun (WGS) entry which is preliminary data.</text>
</comment>
<proteinExistence type="predicted"/>
<name>A0A4U1C3T0_9SPHI</name>
<sequence length="254" mass="30100">MIVREAQDNFIFITQHDHAYISGEFLANLKKEFIPLEYHESLKFAIHQHDRAWITPDAHPLLNDLTRYPYTFFNYPEKLKLHFYKLGIEQVDQANSYAAILCSMHYASFYKDSEDEIGKQFYEREKLRQKHLIQKLKIPHDRLLNYQLKILQFCDDLSLYVCLNKPGATKEEEIDFFKKGFPNSGFFHKNGETKIIASYKDKDRNIVKFNSFPFEEPFEIKIPLKRISKKLIEEIGLANAYEKEAITTISIKFI</sequence>
<dbReference type="AlphaFoldDB" id="A0A4U1C3T0"/>
<dbReference type="Pfam" id="PF13030">
    <property type="entry name" value="DUF3891"/>
    <property type="match status" value="1"/>
</dbReference>
<protein>
    <submittedName>
        <fullName evidence="1">DUF3891 family protein</fullName>
    </submittedName>
</protein>
<dbReference type="Proteomes" id="UP000308181">
    <property type="component" value="Unassembled WGS sequence"/>
</dbReference>
<organism evidence="1 2">
    <name type="scientific">Pedobacter cryophilus</name>
    <dbReference type="NCBI Taxonomy" id="2571271"/>
    <lineage>
        <taxon>Bacteria</taxon>
        <taxon>Pseudomonadati</taxon>
        <taxon>Bacteroidota</taxon>
        <taxon>Sphingobacteriia</taxon>
        <taxon>Sphingobacteriales</taxon>
        <taxon>Sphingobacteriaceae</taxon>
        <taxon>Pedobacter</taxon>
    </lineage>
</organism>